<dbReference type="Proteomes" id="UP000701801">
    <property type="component" value="Unassembled WGS sequence"/>
</dbReference>
<dbReference type="AlphaFoldDB" id="A0A9N9LGK9"/>
<evidence type="ECO:0000313" key="2">
    <source>
        <dbReference type="EMBL" id="CAG8971949.1"/>
    </source>
</evidence>
<evidence type="ECO:0000313" key="3">
    <source>
        <dbReference type="Proteomes" id="UP000701801"/>
    </source>
</evidence>
<sequence>MENNPENTFEYEPLSTEHAHPIRLLSLLPSSDFKAEIKCEIFNTSLEDKPIFEALSYTWGDPKDLIPILLHGRPHQIPRNLESALRHLRLPDRTRVLWVDAMCINQSDIPERNQQVSKRRDIYTMGGAQKVVVWLGRIKNAQLGLDFCAKLAEEQPAYARSSAFKVEWEACHDIFMRNPWWSRAWIVQEVVHTNEVVVHIGGSKSISIESLCEKFKAYESRSWIIRLFWDWTEEELQKDDKEAAIDPRLLEEEWYIQMIAVQHLNHATTKISNTRKDANLSPPERLFLPSLLCTFRDQKATDFHDKIYASQCMAFDTPARNDIPIDYKISKQKLYTIATRVFTREHIFPLLLVESNQKPVSSTSELASWVIDFEMTQNLSQRKHFSIFTFFDASKGFPPVEYEPRLFDSLDYTVLPLRGIYVATVTGVFETHITNHRDLVDLDSLKLIRYSEEPQHRNRDFVEDPPTPWQTHDQETGSAIISQGNTSWGPIYSDVGDIIVVVAGFELPVVLRMFQKEKYLFVGACLLIEREMEKFSTYKSDPAFSDIMHGRACEGLPDDYEAEIFDIY</sequence>
<comment type="caution">
    <text evidence="2">The sequence shown here is derived from an EMBL/GenBank/DDBJ whole genome shotgun (WGS) entry which is preliminary data.</text>
</comment>
<evidence type="ECO:0000259" key="1">
    <source>
        <dbReference type="Pfam" id="PF06985"/>
    </source>
</evidence>
<protein>
    <recommendedName>
        <fullName evidence="1">Heterokaryon incompatibility domain-containing protein</fullName>
    </recommendedName>
</protein>
<gene>
    <name evidence="2" type="ORF">HYALB_00003285</name>
</gene>
<dbReference type="OrthoDB" id="2157530at2759"/>
<dbReference type="PANTHER" id="PTHR24148:SF82">
    <property type="entry name" value="HETEROKARYON INCOMPATIBILITY DOMAIN-CONTAINING PROTEIN"/>
    <property type="match status" value="1"/>
</dbReference>
<name>A0A9N9LGK9_9HELO</name>
<accession>A0A9N9LGK9</accession>
<dbReference type="InterPro" id="IPR052895">
    <property type="entry name" value="HetReg/Transcr_Mod"/>
</dbReference>
<dbReference type="EMBL" id="CAJVRM010000031">
    <property type="protein sequence ID" value="CAG8971949.1"/>
    <property type="molecule type" value="Genomic_DNA"/>
</dbReference>
<organism evidence="2 3">
    <name type="scientific">Hymenoscyphus albidus</name>
    <dbReference type="NCBI Taxonomy" id="595503"/>
    <lineage>
        <taxon>Eukaryota</taxon>
        <taxon>Fungi</taxon>
        <taxon>Dikarya</taxon>
        <taxon>Ascomycota</taxon>
        <taxon>Pezizomycotina</taxon>
        <taxon>Leotiomycetes</taxon>
        <taxon>Helotiales</taxon>
        <taxon>Helotiaceae</taxon>
        <taxon>Hymenoscyphus</taxon>
    </lineage>
</organism>
<reference evidence="2" key="1">
    <citation type="submission" date="2021-07" db="EMBL/GenBank/DDBJ databases">
        <authorList>
            <person name="Durling M."/>
        </authorList>
    </citation>
    <scope>NUCLEOTIDE SEQUENCE</scope>
</reference>
<feature type="domain" description="Heterokaryon incompatibility" evidence="1">
    <location>
        <begin position="52"/>
        <end position="189"/>
    </location>
</feature>
<dbReference type="PANTHER" id="PTHR24148">
    <property type="entry name" value="ANKYRIN REPEAT DOMAIN-CONTAINING PROTEIN 39 HOMOLOG-RELATED"/>
    <property type="match status" value="1"/>
</dbReference>
<dbReference type="Pfam" id="PF06985">
    <property type="entry name" value="HET"/>
    <property type="match status" value="1"/>
</dbReference>
<proteinExistence type="predicted"/>
<keyword evidence="3" id="KW-1185">Reference proteome</keyword>
<dbReference type="InterPro" id="IPR010730">
    <property type="entry name" value="HET"/>
</dbReference>